<dbReference type="PROSITE" id="PS50893">
    <property type="entry name" value="ABC_TRANSPORTER_2"/>
    <property type="match status" value="1"/>
</dbReference>
<dbReference type="EMBL" id="FQUP01000004">
    <property type="protein sequence ID" value="SHG35324.1"/>
    <property type="molecule type" value="Genomic_DNA"/>
</dbReference>
<evidence type="ECO:0000256" key="2">
    <source>
        <dbReference type="ARBA" id="ARBA00022448"/>
    </source>
</evidence>
<keyword evidence="4" id="KW-0067">ATP-binding</keyword>
<dbReference type="SUPFAM" id="SSF52540">
    <property type="entry name" value="P-loop containing nucleoside triphosphate hydrolases"/>
    <property type="match status" value="1"/>
</dbReference>
<dbReference type="InterPro" id="IPR050166">
    <property type="entry name" value="ABC_transporter_ATP-bind"/>
</dbReference>
<evidence type="ECO:0000256" key="4">
    <source>
        <dbReference type="ARBA" id="ARBA00022840"/>
    </source>
</evidence>
<dbReference type="Gene3D" id="3.40.50.300">
    <property type="entry name" value="P-loop containing nucleotide triphosphate hydrolases"/>
    <property type="match status" value="1"/>
</dbReference>
<gene>
    <name evidence="7" type="ORF">SAMN02745157_4096</name>
</gene>
<keyword evidence="8" id="KW-1185">Reference proteome</keyword>
<proteinExistence type="inferred from homology"/>
<keyword evidence="3" id="KW-0547">Nucleotide-binding</keyword>
<dbReference type="Pfam" id="PF00005">
    <property type="entry name" value="ABC_tran"/>
    <property type="match status" value="1"/>
</dbReference>
<feature type="domain" description="ABC transporter" evidence="6">
    <location>
        <begin position="23"/>
        <end position="255"/>
    </location>
</feature>
<keyword evidence="2" id="KW-0813">Transport</keyword>
<dbReference type="GO" id="GO:0005524">
    <property type="term" value="F:ATP binding"/>
    <property type="evidence" value="ECO:0007669"/>
    <property type="project" value="UniProtKB-KW"/>
</dbReference>
<protein>
    <submittedName>
        <fullName evidence="7">ABC-type nitrate/sulfonate/bicarbonate transport system, ATPase component</fullName>
    </submittedName>
</protein>
<dbReference type="InterPro" id="IPR003593">
    <property type="entry name" value="AAA+_ATPase"/>
</dbReference>
<dbReference type="InterPro" id="IPR027417">
    <property type="entry name" value="P-loop_NTPase"/>
</dbReference>
<dbReference type="PROSITE" id="PS00211">
    <property type="entry name" value="ABC_TRANSPORTER_1"/>
    <property type="match status" value="1"/>
</dbReference>
<name>A0A1M5J439_9HYPH</name>
<dbReference type="PANTHER" id="PTHR42788:SF2">
    <property type="entry name" value="ABC TRANSPORTER ATP-BINDING PROTEIN"/>
    <property type="match status" value="1"/>
</dbReference>
<sequence>MSQSIMTEPALPPTEPSTLRPKLRLDGLTHEFRTGGAPPVKAIEGISLDVAPGAFVSLIGQSGCGKSTLFNIMAGLLQPSAGRVVLDGEDITGRAGLVSYMLQKDLLLPWRTILDNVIFGLEIQGVDRREARAVAEPLMDRYGLGRFKTHYPASLSGGMRQRAALLRTLLCNNDVILLDEPFAALDAQTRFRMQEWLLTLWKDFGRTVLFVTHDVDEAIFLSDEICVLSPRPGRIADRFDVSLPRPRGRNVVTAPEFIRAKERCLDLLFSGGQPADSEAA</sequence>
<organism evidence="7 8">
    <name type="scientific">Kaistia soli DSM 19436</name>
    <dbReference type="NCBI Taxonomy" id="1122133"/>
    <lineage>
        <taxon>Bacteria</taxon>
        <taxon>Pseudomonadati</taxon>
        <taxon>Pseudomonadota</taxon>
        <taxon>Alphaproteobacteria</taxon>
        <taxon>Hyphomicrobiales</taxon>
        <taxon>Kaistiaceae</taxon>
        <taxon>Kaistia</taxon>
    </lineage>
</organism>
<accession>A0A1M5J439</accession>
<feature type="region of interest" description="Disordered" evidence="5">
    <location>
        <begin position="1"/>
        <end position="20"/>
    </location>
</feature>
<comment type="similarity">
    <text evidence="1">Belongs to the ABC transporter superfamily.</text>
</comment>
<reference evidence="7 8" key="1">
    <citation type="submission" date="2016-11" db="EMBL/GenBank/DDBJ databases">
        <authorList>
            <person name="Jaros S."/>
            <person name="Januszkiewicz K."/>
            <person name="Wedrychowicz H."/>
        </authorList>
    </citation>
    <scope>NUCLEOTIDE SEQUENCE [LARGE SCALE GENOMIC DNA]</scope>
    <source>
        <strain evidence="7 8">DSM 19436</strain>
    </source>
</reference>
<evidence type="ECO:0000256" key="1">
    <source>
        <dbReference type="ARBA" id="ARBA00005417"/>
    </source>
</evidence>
<dbReference type="STRING" id="1122133.SAMN02745157_4096"/>
<evidence type="ECO:0000313" key="8">
    <source>
        <dbReference type="Proteomes" id="UP000184485"/>
    </source>
</evidence>
<dbReference type="InterPro" id="IPR003439">
    <property type="entry name" value="ABC_transporter-like_ATP-bd"/>
</dbReference>
<evidence type="ECO:0000256" key="5">
    <source>
        <dbReference type="SAM" id="MobiDB-lite"/>
    </source>
</evidence>
<dbReference type="RefSeq" id="WP_084527668.1">
    <property type="nucleotide sequence ID" value="NZ_FQUP01000004.1"/>
</dbReference>
<evidence type="ECO:0000259" key="6">
    <source>
        <dbReference type="PROSITE" id="PS50893"/>
    </source>
</evidence>
<dbReference type="InterPro" id="IPR017871">
    <property type="entry name" value="ABC_transporter-like_CS"/>
</dbReference>
<evidence type="ECO:0000313" key="7">
    <source>
        <dbReference type="EMBL" id="SHG35324.1"/>
    </source>
</evidence>
<dbReference type="SMART" id="SM00382">
    <property type="entry name" value="AAA"/>
    <property type="match status" value="1"/>
</dbReference>
<dbReference type="GO" id="GO:0016887">
    <property type="term" value="F:ATP hydrolysis activity"/>
    <property type="evidence" value="ECO:0007669"/>
    <property type="project" value="InterPro"/>
</dbReference>
<dbReference type="AlphaFoldDB" id="A0A1M5J439"/>
<dbReference type="CDD" id="cd03293">
    <property type="entry name" value="ABC_NrtD_SsuB_transporters"/>
    <property type="match status" value="1"/>
</dbReference>
<dbReference type="PANTHER" id="PTHR42788">
    <property type="entry name" value="TAURINE IMPORT ATP-BINDING PROTEIN-RELATED"/>
    <property type="match status" value="1"/>
</dbReference>
<dbReference type="Proteomes" id="UP000184485">
    <property type="component" value="Unassembled WGS sequence"/>
</dbReference>
<evidence type="ECO:0000256" key="3">
    <source>
        <dbReference type="ARBA" id="ARBA00022741"/>
    </source>
</evidence>